<dbReference type="PANTHER" id="PTHR33643">
    <property type="entry name" value="UREASE ACCESSORY PROTEIN D"/>
    <property type="match status" value="1"/>
</dbReference>
<keyword evidence="3" id="KW-0996">Nickel insertion</keyword>
<proteinExistence type="inferred from homology"/>
<dbReference type="InterPro" id="IPR002669">
    <property type="entry name" value="UreD"/>
</dbReference>
<name>A0A920CTI5_9BACL</name>
<comment type="subcellular location">
    <subcellularLocation>
        <location evidence="3">Cytoplasm</location>
    </subcellularLocation>
</comment>
<keyword evidence="3" id="KW-0963">Cytoplasm</keyword>
<comment type="caution">
    <text evidence="4">The sequence shown here is derived from an EMBL/GenBank/DDBJ whole genome shotgun (WGS) entry which is preliminary data.</text>
</comment>
<dbReference type="RefSeq" id="WP_213514196.1">
    <property type="nucleotide sequence ID" value="NZ_BOSE01000002.1"/>
</dbReference>
<keyword evidence="5" id="KW-1185">Reference proteome</keyword>
<sequence>MSLPITINRSVLHASCKLVDQKSVLTERYHQTPLKITKTFREPESDALMLYMMDVSPGLMEGDQYELRIKQEEQTHLVLTNQSFTKIHPALMNGASVNAKFELGKGARLEYMPEPTIPYKDSIFQGRNQFYLSEDASLIFVEITTPGRTHRDEKFQFTKCATTTEIYMEGQLVACDSFCLIPQRHPHALIGVLEHYTHQAMMWIFSPQAKDELLQIIRLELEACDQTKLLAAASLASRGGIVVRMLGSTVWELQQLTQRLWNLSRSRLWQLSPCNLRK</sequence>
<reference evidence="4" key="1">
    <citation type="submission" date="2021-03" db="EMBL/GenBank/DDBJ databases">
        <title>Antimicrobial resistance genes in bacteria isolated from Japanese honey, and their potential for conferring macrolide and lincosamide resistance in the American foulbrood pathogen Paenibacillus larvae.</title>
        <authorList>
            <person name="Okamoto M."/>
            <person name="Kumagai M."/>
            <person name="Kanamori H."/>
            <person name="Takamatsu D."/>
        </authorList>
    </citation>
    <scope>NUCLEOTIDE SEQUENCE</scope>
    <source>
        <strain evidence="4">J40TS1</strain>
    </source>
</reference>
<organism evidence="4 5">
    <name type="scientific">Paenibacillus montaniterrae</name>
    <dbReference type="NCBI Taxonomy" id="429341"/>
    <lineage>
        <taxon>Bacteria</taxon>
        <taxon>Bacillati</taxon>
        <taxon>Bacillota</taxon>
        <taxon>Bacilli</taxon>
        <taxon>Bacillales</taxon>
        <taxon>Paenibacillaceae</taxon>
        <taxon>Paenibacillus</taxon>
    </lineage>
</organism>
<comment type="subunit">
    <text evidence="3">UreD, UreF and UreG form a complex that acts as a GTP-hydrolysis-dependent molecular chaperone, activating the urease apoprotein by helping to assemble the nickel containing metallocenter of UreC. The UreE protein probably delivers the nickel.</text>
</comment>
<keyword evidence="2 3" id="KW-0143">Chaperone</keyword>
<comment type="function">
    <text evidence="3">Required for maturation of urease via the functional incorporation of the urease nickel metallocenter.</text>
</comment>
<dbReference type="GO" id="GO:0016151">
    <property type="term" value="F:nickel cation binding"/>
    <property type="evidence" value="ECO:0007669"/>
    <property type="project" value="UniProtKB-UniRule"/>
</dbReference>
<evidence type="ECO:0000313" key="5">
    <source>
        <dbReference type="Proteomes" id="UP000683139"/>
    </source>
</evidence>
<protein>
    <recommendedName>
        <fullName evidence="3">Urease accessory protein UreD</fullName>
    </recommendedName>
</protein>
<evidence type="ECO:0000256" key="3">
    <source>
        <dbReference type="HAMAP-Rule" id="MF_01384"/>
    </source>
</evidence>
<evidence type="ECO:0000313" key="4">
    <source>
        <dbReference type="EMBL" id="GIP15937.1"/>
    </source>
</evidence>
<dbReference type="AlphaFoldDB" id="A0A920CTI5"/>
<dbReference type="HAMAP" id="MF_01384">
    <property type="entry name" value="UreD"/>
    <property type="match status" value="1"/>
</dbReference>
<dbReference type="PANTHER" id="PTHR33643:SF1">
    <property type="entry name" value="UREASE ACCESSORY PROTEIN D"/>
    <property type="match status" value="1"/>
</dbReference>
<gene>
    <name evidence="3 4" type="primary">ureD</name>
    <name evidence="4" type="ORF">J40TS1_15790</name>
</gene>
<dbReference type="Proteomes" id="UP000683139">
    <property type="component" value="Unassembled WGS sequence"/>
</dbReference>
<dbReference type="Pfam" id="PF01774">
    <property type="entry name" value="UreD"/>
    <property type="match status" value="1"/>
</dbReference>
<dbReference type="GO" id="GO:0005737">
    <property type="term" value="C:cytoplasm"/>
    <property type="evidence" value="ECO:0007669"/>
    <property type="project" value="UniProtKB-SubCell"/>
</dbReference>
<evidence type="ECO:0000256" key="1">
    <source>
        <dbReference type="ARBA" id="ARBA00007177"/>
    </source>
</evidence>
<accession>A0A920CTI5</accession>
<dbReference type="EMBL" id="BOSE01000002">
    <property type="protein sequence ID" value="GIP15937.1"/>
    <property type="molecule type" value="Genomic_DNA"/>
</dbReference>
<evidence type="ECO:0000256" key="2">
    <source>
        <dbReference type="ARBA" id="ARBA00023186"/>
    </source>
</evidence>
<comment type="similarity">
    <text evidence="1 3">Belongs to the UreD family.</text>
</comment>